<protein>
    <submittedName>
        <fullName evidence="6">DNA-binding transcriptional regulator, AcrR family</fullName>
    </submittedName>
</protein>
<keyword evidence="1" id="KW-0805">Transcription regulation</keyword>
<accession>A0A1H4IV27</accession>
<gene>
    <name evidence="6" type="ORF">SAMN04490220_0481</name>
</gene>
<dbReference type="InterPro" id="IPR001647">
    <property type="entry name" value="HTH_TetR"/>
</dbReference>
<evidence type="ECO:0000256" key="3">
    <source>
        <dbReference type="ARBA" id="ARBA00023163"/>
    </source>
</evidence>
<proteinExistence type="predicted"/>
<evidence type="ECO:0000256" key="4">
    <source>
        <dbReference type="PROSITE-ProRule" id="PRU00335"/>
    </source>
</evidence>
<reference evidence="7" key="1">
    <citation type="submission" date="2016-10" db="EMBL/GenBank/DDBJ databases">
        <authorList>
            <person name="Varghese N."/>
        </authorList>
    </citation>
    <scope>NUCLEOTIDE SEQUENCE [LARGE SCALE GENOMIC DNA]</scope>
    <source>
        <strain evidence="7">DSM 44719</strain>
    </source>
</reference>
<keyword evidence="3" id="KW-0804">Transcription</keyword>
<dbReference type="AlphaFoldDB" id="A0A1H4IV27"/>
<dbReference type="PANTHER" id="PTHR30055">
    <property type="entry name" value="HTH-TYPE TRANSCRIPTIONAL REGULATOR RUTR"/>
    <property type="match status" value="1"/>
</dbReference>
<dbReference type="PROSITE" id="PS50977">
    <property type="entry name" value="HTH_TETR_2"/>
    <property type="match status" value="1"/>
</dbReference>
<dbReference type="PRINTS" id="PR00455">
    <property type="entry name" value="HTHTETR"/>
</dbReference>
<dbReference type="InterPro" id="IPR050109">
    <property type="entry name" value="HTH-type_TetR-like_transc_reg"/>
</dbReference>
<dbReference type="Gene3D" id="1.10.357.10">
    <property type="entry name" value="Tetracycline Repressor, domain 2"/>
    <property type="match status" value="1"/>
</dbReference>
<dbReference type="Pfam" id="PF00440">
    <property type="entry name" value="TetR_N"/>
    <property type="match status" value="1"/>
</dbReference>
<evidence type="ECO:0000313" key="6">
    <source>
        <dbReference type="EMBL" id="SEB37158.1"/>
    </source>
</evidence>
<evidence type="ECO:0000256" key="1">
    <source>
        <dbReference type="ARBA" id="ARBA00023015"/>
    </source>
</evidence>
<feature type="domain" description="HTH tetR-type" evidence="5">
    <location>
        <begin position="20"/>
        <end position="80"/>
    </location>
</feature>
<evidence type="ECO:0000313" key="7">
    <source>
        <dbReference type="Proteomes" id="UP000183407"/>
    </source>
</evidence>
<name>A0A1H4IV27_RHOJO</name>
<feature type="DNA-binding region" description="H-T-H motif" evidence="4">
    <location>
        <begin position="43"/>
        <end position="62"/>
    </location>
</feature>
<keyword evidence="2 4" id="KW-0238">DNA-binding</keyword>
<dbReference type="EMBL" id="FNTL01000002">
    <property type="protein sequence ID" value="SEB37158.1"/>
    <property type="molecule type" value="Genomic_DNA"/>
</dbReference>
<dbReference type="SUPFAM" id="SSF46689">
    <property type="entry name" value="Homeodomain-like"/>
    <property type="match status" value="1"/>
</dbReference>
<evidence type="ECO:0000256" key="2">
    <source>
        <dbReference type="ARBA" id="ARBA00023125"/>
    </source>
</evidence>
<dbReference type="GO" id="GO:0000976">
    <property type="term" value="F:transcription cis-regulatory region binding"/>
    <property type="evidence" value="ECO:0007669"/>
    <property type="project" value="TreeGrafter"/>
</dbReference>
<evidence type="ECO:0000259" key="5">
    <source>
        <dbReference type="PROSITE" id="PS50977"/>
    </source>
</evidence>
<dbReference type="InterPro" id="IPR009057">
    <property type="entry name" value="Homeodomain-like_sf"/>
</dbReference>
<dbReference type="Proteomes" id="UP000183407">
    <property type="component" value="Unassembled WGS sequence"/>
</dbReference>
<dbReference type="PANTHER" id="PTHR30055:SF234">
    <property type="entry name" value="HTH-TYPE TRANSCRIPTIONAL REGULATOR BETI"/>
    <property type="match status" value="1"/>
</dbReference>
<sequence>MAQNNVHGDGAGRPSTRRRRAKIQAIVEAAEHLFTSNGYADTSLGDIADRLNLSPKAIYYYFPSKLDILDAVIAEAFGYFDEDRLTATREQWYGQPLPEALVASSIDAVEHLVGRGDSLMVSFSESFRGNPRTSARHGTYMASWVDHVYRIIVDADGADTVTESSGRLLAEQIVDALFGVSVDSILRRRPQVVDVDVDGAVHANRTYFERYIANLLEGAVRAADQ</sequence>
<organism evidence="6 7">
    <name type="scientific">Rhodococcus jostii</name>
    <dbReference type="NCBI Taxonomy" id="132919"/>
    <lineage>
        <taxon>Bacteria</taxon>
        <taxon>Bacillati</taxon>
        <taxon>Actinomycetota</taxon>
        <taxon>Actinomycetes</taxon>
        <taxon>Mycobacteriales</taxon>
        <taxon>Nocardiaceae</taxon>
        <taxon>Rhodococcus</taxon>
    </lineage>
</organism>
<dbReference type="GO" id="GO:0003700">
    <property type="term" value="F:DNA-binding transcription factor activity"/>
    <property type="evidence" value="ECO:0007669"/>
    <property type="project" value="TreeGrafter"/>
</dbReference>